<dbReference type="AlphaFoldDB" id="A0A5C7FRD2"/>
<reference evidence="1 2" key="1">
    <citation type="submission" date="2024-01" db="EMBL/GenBank/DDBJ databases">
        <title>Complete Genome Sequence of Alkalicoccus halolimnae BZ-SZ-XJ29T, a Moderately Halophilic Bacterium Isolated from a Salt Lake.</title>
        <authorList>
            <person name="Zhao B."/>
        </authorList>
    </citation>
    <scope>NUCLEOTIDE SEQUENCE [LARGE SCALE GENOMIC DNA]</scope>
    <source>
        <strain evidence="1 2">BZ-SZ-XJ29</strain>
    </source>
</reference>
<evidence type="ECO:0000313" key="1">
    <source>
        <dbReference type="EMBL" id="WWD78556.1"/>
    </source>
</evidence>
<organism evidence="1 2">
    <name type="scientific">Alkalicoccus halolimnae</name>
    <dbReference type="NCBI Taxonomy" id="1667239"/>
    <lineage>
        <taxon>Bacteria</taxon>
        <taxon>Bacillati</taxon>
        <taxon>Bacillota</taxon>
        <taxon>Bacilli</taxon>
        <taxon>Bacillales</taxon>
        <taxon>Bacillaceae</taxon>
        <taxon>Alkalicoccus</taxon>
    </lineage>
</organism>
<name>A0A5C7FRD2_9BACI</name>
<evidence type="ECO:0000313" key="2">
    <source>
        <dbReference type="Proteomes" id="UP000321816"/>
    </source>
</evidence>
<sequence length="255" mass="30033">MKGKVYIYKNEYPAELEKNTDYLRLHASLEPGHLRLTPSAIKRVCEQYTQITLELPLTTNDAYQQGKEVIQESFLLELFRHWTDKFHTTLIVNRIREESRSKLKAGKHVTSVQVWNEKSLTSAEKIARSYFRFLPVWTKHIIVSEKSKNVVRLSLFRIPLLELCEEKEKQMPEEVSSWVICGGLMTHHSQRNRGRLWFVRSGVKPGVIYAAITHYKPALPWFLYLSTQAALHHLVMHRFAAWRTSLTRSPFRRDW</sequence>
<gene>
    <name evidence="1" type="ORF">FTX54_008905</name>
</gene>
<keyword evidence="2" id="KW-1185">Reference proteome</keyword>
<dbReference type="EMBL" id="CP144914">
    <property type="protein sequence ID" value="WWD78556.1"/>
    <property type="molecule type" value="Genomic_DNA"/>
</dbReference>
<dbReference type="OrthoDB" id="9774199at2"/>
<dbReference type="Proteomes" id="UP000321816">
    <property type="component" value="Chromosome"/>
</dbReference>
<dbReference type="RefSeq" id="WP_147802253.1">
    <property type="nucleotide sequence ID" value="NZ_CP144914.1"/>
</dbReference>
<protein>
    <submittedName>
        <fullName evidence="1">Uncharacterized protein</fullName>
    </submittedName>
</protein>
<dbReference type="KEGG" id="ahal:FTX54_008905"/>
<proteinExistence type="predicted"/>
<accession>A0A5C7FRD2</accession>